<evidence type="ECO:0000256" key="3">
    <source>
        <dbReference type="ARBA" id="ARBA00023082"/>
    </source>
</evidence>
<sequence length="153" mass="17220">MTTRAGHRIRHRARRPGDRPEFGEYAAVAWPRLLRTARLLTGDPAGADALARTALSDAYARWRRIPGNDTDFYVRRLLVRRHLRRRPRGAGTRLRPKTPLTRALAALPARQRVVLVLRLGEDLGRLEIAEMLGWSVGAVKSYERRGLKALGAG</sequence>
<reference evidence="6" key="1">
    <citation type="journal article" date="2014" name="Int. J. Syst. Evol. Microbiol.">
        <title>Complete genome sequence of Corynebacterium casei LMG S-19264T (=DSM 44701T), isolated from a smear-ripened cheese.</title>
        <authorList>
            <consortium name="US DOE Joint Genome Institute (JGI-PGF)"/>
            <person name="Walter F."/>
            <person name="Albersmeier A."/>
            <person name="Kalinowski J."/>
            <person name="Ruckert C."/>
        </authorList>
    </citation>
    <scope>NUCLEOTIDE SEQUENCE</scope>
    <source>
        <strain evidence="6">JCM 4714</strain>
    </source>
</reference>
<protein>
    <recommendedName>
        <fullName evidence="5">RNA polymerase sigma factor 70 region 4 type 2 domain-containing protein</fullName>
    </recommendedName>
</protein>
<dbReference type="GO" id="GO:0003677">
    <property type="term" value="F:DNA binding"/>
    <property type="evidence" value="ECO:0007669"/>
    <property type="project" value="InterPro"/>
</dbReference>
<evidence type="ECO:0000313" key="6">
    <source>
        <dbReference type="EMBL" id="GHE04089.1"/>
    </source>
</evidence>
<dbReference type="Gene3D" id="1.10.10.10">
    <property type="entry name" value="Winged helix-like DNA-binding domain superfamily/Winged helix DNA-binding domain"/>
    <property type="match status" value="1"/>
</dbReference>
<dbReference type="AlphaFoldDB" id="A0A918YHJ9"/>
<dbReference type="CDD" id="cd06171">
    <property type="entry name" value="Sigma70_r4"/>
    <property type="match status" value="1"/>
</dbReference>
<evidence type="ECO:0000256" key="4">
    <source>
        <dbReference type="ARBA" id="ARBA00023163"/>
    </source>
</evidence>
<dbReference type="Proteomes" id="UP000655443">
    <property type="component" value="Unassembled WGS sequence"/>
</dbReference>
<evidence type="ECO:0000256" key="1">
    <source>
        <dbReference type="ARBA" id="ARBA00010641"/>
    </source>
</evidence>
<comment type="similarity">
    <text evidence="1">Belongs to the sigma-70 factor family. ECF subfamily.</text>
</comment>
<evidence type="ECO:0000259" key="5">
    <source>
        <dbReference type="Pfam" id="PF08281"/>
    </source>
</evidence>
<dbReference type="Pfam" id="PF08281">
    <property type="entry name" value="Sigma70_r4_2"/>
    <property type="match status" value="1"/>
</dbReference>
<dbReference type="InterPro" id="IPR036388">
    <property type="entry name" value="WH-like_DNA-bd_sf"/>
</dbReference>
<dbReference type="EMBL" id="BMVG01000006">
    <property type="protein sequence ID" value="GHE04089.1"/>
    <property type="molecule type" value="Genomic_DNA"/>
</dbReference>
<name>A0A918YHJ9_9ACTN</name>
<keyword evidence="3" id="KW-0731">Sigma factor</keyword>
<dbReference type="InterPro" id="IPR013324">
    <property type="entry name" value="RNA_pol_sigma_r3/r4-like"/>
</dbReference>
<keyword evidence="7" id="KW-1185">Reference proteome</keyword>
<keyword evidence="4" id="KW-0804">Transcription</keyword>
<evidence type="ECO:0000256" key="2">
    <source>
        <dbReference type="ARBA" id="ARBA00023015"/>
    </source>
</evidence>
<accession>A0A918YHJ9</accession>
<feature type="domain" description="RNA polymerase sigma factor 70 region 4 type 2" evidence="5">
    <location>
        <begin position="100"/>
        <end position="150"/>
    </location>
</feature>
<dbReference type="InterPro" id="IPR013249">
    <property type="entry name" value="RNA_pol_sigma70_r4_t2"/>
</dbReference>
<proteinExistence type="inferred from homology"/>
<organism evidence="6 7">
    <name type="scientific">Streptomyces alanosinicus</name>
    <dbReference type="NCBI Taxonomy" id="68171"/>
    <lineage>
        <taxon>Bacteria</taxon>
        <taxon>Bacillati</taxon>
        <taxon>Actinomycetota</taxon>
        <taxon>Actinomycetes</taxon>
        <taxon>Kitasatosporales</taxon>
        <taxon>Streptomycetaceae</taxon>
        <taxon>Streptomyces</taxon>
    </lineage>
</organism>
<dbReference type="GO" id="GO:0006352">
    <property type="term" value="P:DNA-templated transcription initiation"/>
    <property type="evidence" value="ECO:0007669"/>
    <property type="project" value="InterPro"/>
</dbReference>
<dbReference type="RefSeq" id="WP_189953198.1">
    <property type="nucleotide sequence ID" value="NZ_BMVG01000006.1"/>
</dbReference>
<dbReference type="GO" id="GO:0016987">
    <property type="term" value="F:sigma factor activity"/>
    <property type="evidence" value="ECO:0007669"/>
    <property type="project" value="UniProtKB-KW"/>
</dbReference>
<gene>
    <name evidence="6" type="ORF">GCM10010339_34270</name>
</gene>
<reference evidence="6" key="2">
    <citation type="submission" date="2020-09" db="EMBL/GenBank/DDBJ databases">
        <authorList>
            <person name="Sun Q."/>
            <person name="Ohkuma M."/>
        </authorList>
    </citation>
    <scope>NUCLEOTIDE SEQUENCE</scope>
    <source>
        <strain evidence="6">JCM 4714</strain>
    </source>
</reference>
<comment type="caution">
    <text evidence="6">The sequence shown here is derived from an EMBL/GenBank/DDBJ whole genome shotgun (WGS) entry which is preliminary data.</text>
</comment>
<keyword evidence="2" id="KW-0805">Transcription regulation</keyword>
<dbReference type="SUPFAM" id="SSF88659">
    <property type="entry name" value="Sigma3 and sigma4 domains of RNA polymerase sigma factors"/>
    <property type="match status" value="1"/>
</dbReference>
<evidence type="ECO:0000313" key="7">
    <source>
        <dbReference type="Proteomes" id="UP000655443"/>
    </source>
</evidence>